<protein>
    <recommendedName>
        <fullName evidence="3">Nitronate monooxygenase domain-containing protein</fullName>
    </recommendedName>
</protein>
<reference evidence="1" key="1">
    <citation type="submission" date="2020-10" db="EMBL/GenBank/DDBJ databases">
        <title>Connecting structure to function with the recovery of over 1000 high-quality activated sludge metagenome-assembled genomes encoding full-length rRNA genes using long-read sequencing.</title>
        <authorList>
            <person name="Singleton C.M."/>
            <person name="Petriglieri F."/>
            <person name="Kristensen J.M."/>
            <person name="Kirkegaard R.H."/>
            <person name="Michaelsen T.Y."/>
            <person name="Andersen M.H."/>
            <person name="Karst S.M."/>
            <person name="Dueholm M.S."/>
            <person name="Nielsen P.H."/>
            <person name="Albertsen M."/>
        </authorList>
    </citation>
    <scope>NUCLEOTIDE SEQUENCE</scope>
    <source>
        <strain evidence="1">Bjer_18-Q3-R1-45_BAT3C.347</strain>
    </source>
</reference>
<dbReference type="Gene3D" id="3.20.20.70">
    <property type="entry name" value="Aldolase class I"/>
    <property type="match status" value="1"/>
</dbReference>
<dbReference type="InterPro" id="IPR013785">
    <property type="entry name" value="Aldolase_TIM"/>
</dbReference>
<comment type="caution">
    <text evidence="1">The sequence shown here is derived from an EMBL/GenBank/DDBJ whole genome shotgun (WGS) entry which is preliminary data.</text>
</comment>
<accession>A0A9D7E2F8</accession>
<dbReference type="SUPFAM" id="SSF51412">
    <property type="entry name" value="Inosine monophosphate dehydrogenase (IMPDH)"/>
    <property type="match status" value="1"/>
</dbReference>
<evidence type="ECO:0000313" key="1">
    <source>
        <dbReference type="EMBL" id="MBK6972477.1"/>
    </source>
</evidence>
<dbReference type="AlphaFoldDB" id="A0A9D7E2F8"/>
<sequence>MIAVAPGAGGHAGTQSAFSLIREICEFGDGVLILGGAISDGASIRAAKCSAPSLAYMGSASLR</sequence>
<dbReference type="Proteomes" id="UP000807785">
    <property type="component" value="Unassembled WGS sequence"/>
</dbReference>
<name>A0A9D7E2F8_9PROT</name>
<gene>
    <name evidence="1" type="ORF">IPH26_05835</name>
</gene>
<dbReference type="EMBL" id="JADJEV010000002">
    <property type="protein sequence ID" value="MBK6972477.1"/>
    <property type="molecule type" value="Genomic_DNA"/>
</dbReference>
<evidence type="ECO:0000313" key="2">
    <source>
        <dbReference type="Proteomes" id="UP000807785"/>
    </source>
</evidence>
<organism evidence="1 2">
    <name type="scientific">Candidatus Methylophosphatis roskildensis</name>
    <dbReference type="NCBI Taxonomy" id="2899263"/>
    <lineage>
        <taxon>Bacteria</taxon>
        <taxon>Pseudomonadati</taxon>
        <taxon>Pseudomonadota</taxon>
        <taxon>Betaproteobacteria</taxon>
        <taxon>Nitrosomonadales</taxon>
        <taxon>Sterolibacteriaceae</taxon>
        <taxon>Candidatus Methylophosphatis</taxon>
    </lineage>
</organism>
<evidence type="ECO:0008006" key="3">
    <source>
        <dbReference type="Google" id="ProtNLM"/>
    </source>
</evidence>
<proteinExistence type="predicted"/>